<dbReference type="GO" id="GO:0051116">
    <property type="term" value="F:cobaltochelatase activity"/>
    <property type="evidence" value="ECO:0007669"/>
    <property type="project" value="UniProtKB-EC"/>
</dbReference>
<evidence type="ECO:0000256" key="1">
    <source>
        <dbReference type="SAM" id="Coils"/>
    </source>
</evidence>
<feature type="coiled-coil region" evidence="1">
    <location>
        <begin position="753"/>
        <end position="780"/>
    </location>
</feature>
<reference evidence="3 4" key="1">
    <citation type="journal article" date="2010" name="Stand. Genomic Sci.">
        <title>Complete genome sequence of Methanothermus fervidus type strain (V24S).</title>
        <authorList>
            <person name="Anderson I."/>
            <person name="Djao O.D."/>
            <person name="Misra M."/>
            <person name="Chertkov O."/>
            <person name="Nolan M."/>
            <person name="Lucas S."/>
            <person name="Lapidus A."/>
            <person name="Del Rio T.G."/>
            <person name="Tice H."/>
            <person name="Cheng J.F."/>
            <person name="Tapia R."/>
            <person name="Han C."/>
            <person name="Goodwin L."/>
            <person name="Pitluck S."/>
            <person name="Liolios K."/>
            <person name="Ivanova N."/>
            <person name="Mavromatis K."/>
            <person name="Mikhailova N."/>
            <person name="Pati A."/>
            <person name="Brambilla E."/>
            <person name="Chen A."/>
            <person name="Palaniappan K."/>
            <person name="Land M."/>
            <person name="Hauser L."/>
            <person name="Chang Y.J."/>
            <person name="Jeffries C.D."/>
            <person name="Sikorski J."/>
            <person name="Spring S."/>
            <person name="Rohde M."/>
            <person name="Eichinger K."/>
            <person name="Huber H."/>
            <person name="Wirth R."/>
            <person name="Goker M."/>
            <person name="Detter J.C."/>
            <person name="Woyke T."/>
            <person name="Bristow J."/>
            <person name="Eisen J.A."/>
            <person name="Markowitz V."/>
            <person name="Hugenholtz P."/>
            <person name="Klenk H.P."/>
            <person name="Kyrpides N.C."/>
        </authorList>
    </citation>
    <scope>NUCLEOTIDE SEQUENCE [LARGE SCALE GENOMIC DNA]</scope>
    <source>
        <strain evidence="4">ATCC 43054 / DSM 2088 / JCM 10308 / V24 S</strain>
    </source>
</reference>
<dbReference type="AlphaFoldDB" id="E3GXD2"/>
<dbReference type="Pfam" id="PF02514">
    <property type="entry name" value="CobN-Mg_chel"/>
    <property type="match status" value="1"/>
</dbReference>
<accession>E3GXD2</accession>
<evidence type="ECO:0000313" key="4">
    <source>
        <dbReference type="Proteomes" id="UP000002315"/>
    </source>
</evidence>
<dbReference type="EMBL" id="CP002278">
    <property type="protein sequence ID" value="ADP76964.1"/>
    <property type="molecule type" value="Genomic_DNA"/>
</dbReference>
<keyword evidence="1" id="KW-0175">Coiled coil</keyword>
<sequence>MCVTMISFICYDARPIQVLKEIFKEEKIDGLVLTDRECVDKINTIKKSEVIFVFTSSLPDECINVLKNIDAKIISYPLEELNNVDKEVLIKARKYYIYGGKENLRNLVKFLINLSGKEIKYDEPKKTLISGIYHPELGVTTSKKKYLEKYVEKYGKRPLVGIIFWRNEWLYDDLTQINMLIKYLENEGLGVIPIFTYTKDPVTGIGMEKMEVIKKFLFEKNRPIVDAIISLISFGIKDFDVKKLNVPIFSPLRSWYQSIEEWKNENGVDYLTQVYGVILPETKGAIEPIFIGGRKNKGQGYEPNIKYFVKKVKNWIKLRKKPRKDIKIAIVLISPPCKGLEGNIGVGMGLDVPESVVKVLRHLKKNGYKVKNIPENGEELIKMVLNKRAISEFRWTSVEDIVSNGGAVDFVGKEYINWFKELPKQLRKKIIKNWGSPDEVLKNNKGGMIYNNKFVIPGIKFGNVLLTTQPKFGCEGSKCDGKTCKILHDPNIVPPHHWWAFYKWISKNYDILIHFGTHGSLEFRPGKGVGLSPACVPEASIGEIPHVYVYIVSNPMEGVIAKRRSYATIVDHLHPPMKYSENLEELDSLIKQYVKARNLGDKKRKRIIYENILDKAKKENIKIKSKEEKKVIEELHEYLEFIRNSEINVGLHIFATPPEDPKILSEYVFTAMSHDTSLTTSINKVLLESLGFDYNNIINKPLDFTNGVMNKEISEKVCDIGKKLLKDIISNKKIEIVKKFKEEGFQVKNEKKIRNLLNKAADLSNRIKKCKKEIKGLIKALNFEFVEPGPSGSLARGKYEIIPTGRNFYAVDPTEIPTKAAWKIGVKTAEKLLKFYKNKYGKFPETVGQVLWSIDGYKADGEQLSQILYLLGVKPKWKNDKVVGVEVIPLNKLKRPRIDVLVRISGITRDTLPNYIEIIDEAVKKVIKAKEPLHKNYVKKHYIENLKELSRMGVKRAKEFAKYRIFSTPPGAYGAGVNYAVESSAWKNKEELGKIWIKWSDHAYSKDRFGVKAPESLTLNLRKVDVITRNHVSDEHELTNCCGYFAFQGGFKAAVDTLRGKKTETLQVDTRDISNIKVINVKKEIERIVRSKLLNDEWIKNMKKHGYRGANEFSKKILHLYGWQSTTGLVNDWVFDNIFKKYSKMKEWFKKHNPYALEEITRRLLEAYERKLWKADKKTIRSLKHLYMEIESTLEDEVGKGEIQGGIINIYSINDVDNWKNNMKKVEKVWNIVKGN</sequence>
<dbReference type="CDD" id="cd10150">
    <property type="entry name" value="CobN_like"/>
    <property type="match status" value="1"/>
</dbReference>
<name>E3GXD2_METFV</name>
<keyword evidence="3" id="KW-0436">Ligase</keyword>
<organism evidence="3 4">
    <name type="scientific">Methanothermus fervidus (strain ATCC 43054 / DSM 2088 / JCM 10308 / V24 S)</name>
    <dbReference type="NCBI Taxonomy" id="523846"/>
    <lineage>
        <taxon>Archaea</taxon>
        <taxon>Methanobacteriati</taxon>
        <taxon>Methanobacteriota</taxon>
        <taxon>Methanomada group</taxon>
        <taxon>Methanobacteria</taxon>
        <taxon>Methanobacteriales</taxon>
        <taxon>Methanothermaceae</taxon>
        <taxon>Methanothermus</taxon>
    </lineage>
</organism>
<proteinExistence type="predicted"/>
<dbReference type="Proteomes" id="UP000002315">
    <property type="component" value="Chromosome"/>
</dbReference>
<protein>
    <submittedName>
        <fullName evidence="3">Cobaltochelatase</fullName>
        <ecNumber evidence="3">6.6.1.2</ecNumber>
    </submittedName>
</protein>
<dbReference type="STRING" id="523846.Mfer_0161"/>
<feature type="domain" description="CobN/magnesium chelatase" evidence="2">
    <location>
        <begin position="94"/>
        <end position="1179"/>
    </location>
</feature>
<dbReference type="PANTHER" id="PTHR44119:SF7">
    <property type="entry name" value="MAGNESIUM CHELATASE SUBUNIT"/>
    <property type="match status" value="1"/>
</dbReference>
<dbReference type="EC" id="6.6.1.2" evidence="3"/>
<dbReference type="PANTHER" id="PTHR44119">
    <property type="entry name" value="MAGNESIUM-CHELATASE SUBUNIT CHLH, CHLOROPLASTIC"/>
    <property type="match status" value="1"/>
</dbReference>
<dbReference type="KEGG" id="mfv:Mfer_0161"/>
<evidence type="ECO:0000313" key="3">
    <source>
        <dbReference type="EMBL" id="ADP76964.1"/>
    </source>
</evidence>
<keyword evidence="4" id="KW-1185">Reference proteome</keyword>
<gene>
    <name evidence="3" type="ordered locus">Mfer_0161</name>
</gene>
<evidence type="ECO:0000259" key="2">
    <source>
        <dbReference type="Pfam" id="PF02514"/>
    </source>
</evidence>
<dbReference type="HOGENOM" id="CLU_002017_1_0_2"/>
<dbReference type="InterPro" id="IPR003672">
    <property type="entry name" value="CobN/Mg_chltase"/>
</dbReference>